<organism evidence="2 3">
    <name type="scientific">Shewanella loihica (strain ATCC BAA-1088 / PV-4)</name>
    <dbReference type="NCBI Taxonomy" id="323850"/>
    <lineage>
        <taxon>Bacteria</taxon>
        <taxon>Pseudomonadati</taxon>
        <taxon>Pseudomonadota</taxon>
        <taxon>Gammaproteobacteria</taxon>
        <taxon>Alteromonadales</taxon>
        <taxon>Shewanellaceae</taxon>
        <taxon>Shewanella</taxon>
    </lineage>
</organism>
<keyword evidence="3" id="KW-1185">Reference proteome</keyword>
<dbReference type="HOGENOM" id="CLU_2893937_0_0_6"/>
<feature type="transmembrane region" description="Helical" evidence="1">
    <location>
        <begin position="36"/>
        <end position="60"/>
    </location>
</feature>
<name>A3QHM8_SHELP</name>
<dbReference type="Proteomes" id="UP000001558">
    <property type="component" value="Chromosome"/>
</dbReference>
<evidence type="ECO:0000313" key="3">
    <source>
        <dbReference type="Proteomes" id="UP000001558"/>
    </source>
</evidence>
<proteinExistence type="predicted"/>
<protein>
    <recommendedName>
        <fullName evidence="4">Cardiolipin synthase N-terminal domain-containing protein</fullName>
    </recommendedName>
</protein>
<dbReference type="AlphaFoldDB" id="A3QHM8"/>
<evidence type="ECO:0000313" key="2">
    <source>
        <dbReference type="EMBL" id="ABO24976.1"/>
    </source>
</evidence>
<sequence length="69" mass="8000">MDLNATVWGQVYLVLALIVIYLTIRYAKGISNNLSLVVFYTCILNVFMPPVGWIYCFYWFRRSALGKIS</sequence>
<dbReference type="OrthoDB" id="5739727at2"/>
<reference evidence="2 3" key="1">
    <citation type="submission" date="2007-03" db="EMBL/GenBank/DDBJ databases">
        <title>Complete sequence of Shewanella loihica PV-4.</title>
        <authorList>
            <consortium name="US DOE Joint Genome Institute"/>
            <person name="Copeland A."/>
            <person name="Lucas S."/>
            <person name="Lapidus A."/>
            <person name="Barry K."/>
            <person name="Detter J.C."/>
            <person name="Glavina del Rio T."/>
            <person name="Hammon N."/>
            <person name="Israni S."/>
            <person name="Dalin E."/>
            <person name="Tice H."/>
            <person name="Pitluck S."/>
            <person name="Chain P."/>
            <person name="Malfatti S."/>
            <person name="Shin M."/>
            <person name="Vergez L."/>
            <person name="Schmutz J."/>
            <person name="Larimer F."/>
            <person name="Land M."/>
            <person name="Hauser L."/>
            <person name="Kyrpides N."/>
            <person name="Mikhailova N."/>
            <person name="Romine M.F."/>
            <person name="Serres G."/>
            <person name="Fredrickson J."/>
            <person name="Tiedje J."/>
            <person name="Richardson P."/>
        </authorList>
    </citation>
    <scope>NUCLEOTIDE SEQUENCE [LARGE SCALE GENOMIC DNA]</scope>
    <source>
        <strain evidence="3">ATCC BAA-1088 / PV-4</strain>
    </source>
</reference>
<keyword evidence="1" id="KW-1133">Transmembrane helix</keyword>
<keyword evidence="1" id="KW-0812">Transmembrane</keyword>
<evidence type="ECO:0000256" key="1">
    <source>
        <dbReference type="SAM" id="Phobius"/>
    </source>
</evidence>
<dbReference type="KEGG" id="slo:Shew_3110"/>
<keyword evidence="1" id="KW-0472">Membrane</keyword>
<dbReference type="eggNOG" id="ENOG5031ICD">
    <property type="taxonomic scope" value="Bacteria"/>
</dbReference>
<evidence type="ECO:0008006" key="4">
    <source>
        <dbReference type="Google" id="ProtNLM"/>
    </source>
</evidence>
<feature type="transmembrane region" description="Helical" evidence="1">
    <location>
        <begin position="6"/>
        <end position="24"/>
    </location>
</feature>
<accession>A3QHM8</accession>
<gene>
    <name evidence="2" type="ordered locus">Shew_3110</name>
</gene>
<dbReference type="RefSeq" id="WP_011866906.1">
    <property type="nucleotide sequence ID" value="NC_009092.1"/>
</dbReference>
<dbReference type="EMBL" id="CP000606">
    <property type="protein sequence ID" value="ABO24976.1"/>
    <property type="molecule type" value="Genomic_DNA"/>
</dbReference>